<evidence type="ECO:0000313" key="4">
    <source>
        <dbReference type="Proteomes" id="UP000463224"/>
    </source>
</evidence>
<feature type="coiled-coil region" evidence="1">
    <location>
        <begin position="121"/>
        <end position="182"/>
    </location>
</feature>
<name>A0A844QJM8_9HYPH</name>
<sequence length="252" mass="28229">MEGTDMNTAALATIGHNNPPPSPFDLSKRQIGELYDEARNWLDGDPIKSQAEADMVQKLLRSIQEATNEADERRKDECRPHDEAKAEIQKRYNALIGKTKKVTGIAILATDACKEALAPWLQQVEEENRRKAEEARKEAEEKQRIAMEAMRDRKTLDDREAAERAVAEAKAAEAEARKIGNAKASAKGAGRAVTLRDYYEPTVVSETELARYLWTEHRHEMSAFLAVMAAKLVASGVHKIPGVEVKRERRPV</sequence>
<feature type="compositionally biased region" description="Basic and acidic residues" evidence="2">
    <location>
        <begin position="70"/>
        <end position="82"/>
    </location>
</feature>
<organism evidence="3 4">
    <name type="scientific">Nitratireductor arenosus</name>
    <dbReference type="NCBI Taxonomy" id="2682096"/>
    <lineage>
        <taxon>Bacteria</taxon>
        <taxon>Pseudomonadati</taxon>
        <taxon>Pseudomonadota</taxon>
        <taxon>Alphaproteobacteria</taxon>
        <taxon>Hyphomicrobiales</taxon>
        <taxon>Phyllobacteriaceae</taxon>
        <taxon>Nitratireductor</taxon>
    </lineage>
</organism>
<feature type="region of interest" description="Disordered" evidence="2">
    <location>
        <begin position="1"/>
        <end position="25"/>
    </location>
</feature>
<keyword evidence="1" id="KW-0175">Coiled coil</keyword>
<dbReference type="EMBL" id="WPHG01000010">
    <property type="protein sequence ID" value="MVB00097.1"/>
    <property type="molecule type" value="Genomic_DNA"/>
</dbReference>
<comment type="caution">
    <text evidence="3">The sequence shown here is derived from an EMBL/GenBank/DDBJ whole genome shotgun (WGS) entry which is preliminary data.</text>
</comment>
<feature type="region of interest" description="Disordered" evidence="2">
    <location>
        <begin position="63"/>
        <end position="82"/>
    </location>
</feature>
<dbReference type="Proteomes" id="UP000463224">
    <property type="component" value="Unassembled WGS sequence"/>
</dbReference>
<evidence type="ECO:0000256" key="1">
    <source>
        <dbReference type="SAM" id="Coils"/>
    </source>
</evidence>
<protein>
    <submittedName>
        <fullName evidence="3">Uncharacterized protein</fullName>
    </submittedName>
</protein>
<proteinExistence type="predicted"/>
<dbReference type="AlphaFoldDB" id="A0A844QJM8"/>
<evidence type="ECO:0000313" key="3">
    <source>
        <dbReference type="EMBL" id="MVB00097.1"/>
    </source>
</evidence>
<reference evidence="3 4" key="1">
    <citation type="submission" date="2019-12" db="EMBL/GenBank/DDBJ databases">
        <title>Nitratireductor arenosus sp. nov., Isolated from sea sand, Jeju island, South Korea.</title>
        <authorList>
            <person name="Kim W."/>
        </authorList>
    </citation>
    <scope>NUCLEOTIDE SEQUENCE [LARGE SCALE GENOMIC DNA]</scope>
    <source>
        <strain evidence="3 4">CAU 1489</strain>
    </source>
</reference>
<keyword evidence="4" id="KW-1185">Reference proteome</keyword>
<accession>A0A844QJM8</accession>
<evidence type="ECO:0000256" key="2">
    <source>
        <dbReference type="SAM" id="MobiDB-lite"/>
    </source>
</evidence>
<gene>
    <name evidence="3" type="ORF">GN330_22890</name>
</gene>